<keyword evidence="2" id="KW-1185">Reference proteome</keyword>
<reference evidence="2" key="1">
    <citation type="submission" date="2016-11" db="EMBL/GenBank/DDBJ databases">
        <authorList>
            <person name="Varghese N."/>
            <person name="Submissions S."/>
        </authorList>
    </citation>
    <scope>NUCLEOTIDE SEQUENCE [LARGE SCALE GENOMIC DNA]</scope>
    <source>
        <strain evidence="2">DSM 100566</strain>
    </source>
</reference>
<name>A0A1M4X2S5_9RHOB</name>
<proteinExistence type="predicted"/>
<evidence type="ECO:0000313" key="1">
    <source>
        <dbReference type="EMBL" id="SHE87623.1"/>
    </source>
</evidence>
<dbReference type="AlphaFoldDB" id="A0A1M4X2S5"/>
<protein>
    <submittedName>
        <fullName evidence="1">Uncharacterized protein</fullName>
    </submittedName>
</protein>
<dbReference type="Proteomes" id="UP000184144">
    <property type="component" value="Unassembled WGS sequence"/>
</dbReference>
<accession>A0A1M4X2S5</accession>
<gene>
    <name evidence="1" type="ORF">SAMN05444273_10314</name>
</gene>
<dbReference type="RefSeq" id="WP_139250624.1">
    <property type="nucleotide sequence ID" value="NZ_FQUV01000003.1"/>
</dbReference>
<dbReference type="EMBL" id="FQUV01000003">
    <property type="protein sequence ID" value="SHE87623.1"/>
    <property type="molecule type" value="Genomic_DNA"/>
</dbReference>
<evidence type="ECO:0000313" key="2">
    <source>
        <dbReference type="Proteomes" id="UP000184144"/>
    </source>
</evidence>
<sequence length="105" mass="11954">MSLDVTLYTDLEEPEHVEVLAKHLLLSGYSDREDWSKTFPAGPFDTEILRDEGIEVDVRSRSMFRVNKDKQDVEFAFLASLLIEMKKSGKAAMLLNGERFGALED</sequence>
<organism evidence="1 2">
    <name type="scientific">Litoreibacter ascidiaceicola</name>
    <dbReference type="NCBI Taxonomy" id="1486859"/>
    <lineage>
        <taxon>Bacteria</taxon>
        <taxon>Pseudomonadati</taxon>
        <taxon>Pseudomonadota</taxon>
        <taxon>Alphaproteobacteria</taxon>
        <taxon>Rhodobacterales</taxon>
        <taxon>Roseobacteraceae</taxon>
        <taxon>Litoreibacter</taxon>
    </lineage>
</organism>